<evidence type="ECO:0000256" key="5">
    <source>
        <dbReference type="SAM" id="Phobius"/>
    </source>
</evidence>
<dbReference type="RefSeq" id="WP_313866115.1">
    <property type="nucleotide sequence ID" value="NZ_CP132507.1"/>
</dbReference>
<evidence type="ECO:0000256" key="3">
    <source>
        <dbReference type="ARBA" id="ARBA00022989"/>
    </source>
</evidence>
<keyword evidence="4 5" id="KW-0472">Membrane</keyword>
<evidence type="ECO:0000313" key="7">
    <source>
        <dbReference type="Proteomes" id="UP001302257"/>
    </source>
</evidence>
<feature type="transmembrane region" description="Helical" evidence="5">
    <location>
        <begin position="236"/>
        <end position="255"/>
    </location>
</feature>
<keyword evidence="2 5" id="KW-0812">Transmembrane</keyword>
<feature type="transmembrane region" description="Helical" evidence="5">
    <location>
        <begin position="126"/>
        <end position="148"/>
    </location>
</feature>
<keyword evidence="3 5" id="KW-1133">Transmembrane helix</keyword>
<organism evidence="6 7">
    <name type="scientific">Rhodoferax mekongensis</name>
    <dbReference type="NCBI Taxonomy" id="3068341"/>
    <lineage>
        <taxon>Bacteria</taxon>
        <taxon>Pseudomonadati</taxon>
        <taxon>Pseudomonadota</taxon>
        <taxon>Betaproteobacteria</taxon>
        <taxon>Burkholderiales</taxon>
        <taxon>Comamonadaceae</taxon>
        <taxon>Rhodoferax</taxon>
    </lineage>
</organism>
<sequence>MNAVLDAFWRSLVYCLHPKVMLWSLLPLVLMVGVTAGLGYFYLDGLLAWVTQLLESMDWLQMMWSWLESVGAGKLKTVLVPLIVILMLTPLVLVGCLFVVATLMAPMIVQLVAKRRFPTLEKAAGASYFASVGWAAMSTIAALLALVLSMPLWLVPPLVLILPPLIWGWLTYRVMAFDALADHASAEERREIFKRHRWWLLGMGVVTGYMGAAPSLVWSLGFMAVALAPFLVPLSIWLYTLIFAFSSLWFSHYGLSALQNLRAQRSPDTATTQMPLVVDTVDMELL</sequence>
<accession>A0ABZ0AU50</accession>
<dbReference type="EMBL" id="CP132507">
    <property type="protein sequence ID" value="WNO03193.1"/>
    <property type="molecule type" value="Genomic_DNA"/>
</dbReference>
<dbReference type="Pfam" id="PF07264">
    <property type="entry name" value="EI24"/>
    <property type="match status" value="1"/>
</dbReference>
<protein>
    <submittedName>
        <fullName evidence="6">EI24 domain-containing protein</fullName>
    </submittedName>
</protein>
<dbReference type="InterPro" id="IPR059112">
    <property type="entry name" value="CysZ/EI24"/>
</dbReference>
<feature type="transmembrane region" description="Helical" evidence="5">
    <location>
        <begin position="198"/>
        <end position="230"/>
    </location>
</feature>
<keyword evidence="7" id="KW-1185">Reference proteome</keyword>
<feature type="transmembrane region" description="Helical" evidence="5">
    <location>
        <begin position="154"/>
        <end position="172"/>
    </location>
</feature>
<evidence type="ECO:0000256" key="2">
    <source>
        <dbReference type="ARBA" id="ARBA00022692"/>
    </source>
</evidence>
<feature type="transmembrane region" description="Helical" evidence="5">
    <location>
        <begin position="78"/>
        <end position="105"/>
    </location>
</feature>
<dbReference type="Proteomes" id="UP001302257">
    <property type="component" value="Chromosome"/>
</dbReference>
<evidence type="ECO:0000313" key="6">
    <source>
        <dbReference type="EMBL" id="WNO03193.1"/>
    </source>
</evidence>
<evidence type="ECO:0000256" key="4">
    <source>
        <dbReference type="ARBA" id="ARBA00023136"/>
    </source>
</evidence>
<name>A0ABZ0AU50_9BURK</name>
<evidence type="ECO:0000256" key="1">
    <source>
        <dbReference type="ARBA" id="ARBA00004141"/>
    </source>
</evidence>
<feature type="transmembrane region" description="Helical" evidence="5">
    <location>
        <begin position="20"/>
        <end position="43"/>
    </location>
</feature>
<comment type="subcellular location">
    <subcellularLocation>
        <location evidence="1">Membrane</location>
        <topology evidence="1">Multi-pass membrane protein</topology>
    </subcellularLocation>
</comment>
<reference evidence="6 7" key="1">
    <citation type="submission" date="2023-08" db="EMBL/GenBank/DDBJ databases">
        <title>Rhodoferax potami sp. nov. and Rhodoferax mekongensis sp. nov., isolated from the Mekong River in Thailand.</title>
        <authorList>
            <person name="Kitikhun S."/>
            <person name="Charoenyingcharoen P."/>
            <person name="Siriarchawattana P."/>
            <person name="Likhitrattanapisal S."/>
            <person name="Nilsakha T."/>
            <person name="Chanpet A."/>
            <person name="Rattanawaree P."/>
            <person name="Ingsriswang S."/>
        </authorList>
    </citation>
    <scope>NUCLEOTIDE SEQUENCE [LARGE SCALE GENOMIC DNA]</scope>
    <source>
        <strain evidence="6 7">TBRC 17307</strain>
    </source>
</reference>
<proteinExistence type="predicted"/>
<gene>
    <name evidence="6" type="ORF">RAN89_09565</name>
</gene>